<evidence type="ECO:0000313" key="1">
    <source>
        <dbReference type="EMBL" id="MBX38940.1"/>
    </source>
</evidence>
<proteinExistence type="predicted"/>
<accession>A0A2P2N936</accession>
<organism evidence="1">
    <name type="scientific">Rhizophora mucronata</name>
    <name type="common">Asiatic mangrove</name>
    <dbReference type="NCBI Taxonomy" id="61149"/>
    <lineage>
        <taxon>Eukaryota</taxon>
        <taxon>Viridiplantae</taxon>
        <taxon>Streptophyta</taxon>
        <taxon>Embryophyta</taxon>
        <taxon>Tracheophyta</taxon>
        <taxon>Spermatophyta</taxon>
        <taxon>Magnoliopsida</taxon>
        <taxon>eudicotyledons</taxon>
        <taxon>Gunneridae</taxon>
        <taxon>Pentapetalae</taxon>
        <taxon>rosids</taxon>
        <taxon>fabids</taxon>
        <taxon>Malpighiales</taxon>
        <taxon>Rhizophoraceae</taxon>
        <taxon>Rhizophora</taxon>
    </lineage>
</organism>
<dbReference type="EMBL" id="GGEC01058456">
    <property type="protein sequence ID" value="MBX38940.1"/>
    <property type="molecule type" value="Transcribed_RNA"/>
</dbReference>
<dbReference type="AlphaFoldDB" id="A0A2P2N936"/>
<reference evidence="1" key="1">
    <citation type="submission" date="2018-02" db="EMBL/GenBank/DDBJ databases">
        <title>Rhizophora mucronata_Transcriptome.</title>
        <authorList>
            <person name="Meera S.P."/>
            <person name="Sreeshan A."/>
            <person name="Augustine A."/>
        </authorList>
    </citation>
    <scope>NUCLEOTIDE SEQUENCE</scope>
    <source>
        <tissue evidence="1">Leaf</tissue>
    </source>
</reference>
<name>A0A2P2N936_RHIMU</name>
<protein>
    <submittedName>
        <fullName evidence="1">Uncharacterized protein</fullName>
    </submittedName>
</protein>
<sequence length="28" mass="2949">MGSFHSSSFVGTALLVIDSSLTECLSLF</sequence>